<reference evidence="2" key="1">
    <citation type="submission" date="2020-12" db="EMBL/GenBank/DDBJ databases">
        <title>Bacterial taxonomy.</title>
        <authorList>
            <person name="Pan X."/>
        </authorList>
    </citation>
    <scope>NUCLEOTIDE SEQUENCE</scope>
    <source>
        <strain evidence="2">B2012</strain>
    </source>
</reference>
<comment type="caution">
    <text evidence="2">The sequence shown here is derived from an EMBL/GenBank/DDBJ whole genome shotgun (WGS) entry which is preliminary data.</text>
</comment>
<dbReference type="Proteomes" id="UP000609531">
    <property type="component" value="Unassembled WGS sequence"/>
</dbReference>
<protein>
    <submittedName>
        <fullName evidence="2">Bifunctional DNA primase/polymerase</fullName>
    </submittedName>
</protein>
<dbReference type="EMBL" id="JAEKJA010000043">
    <property type="protein sequence ID" value="MBJ3778844.1"/>
    <property type="molecule type" value="Genomic_DNA"/>
</dbReference>
<feature type="domain" description="DNA primase/polymerase bifunctional N-terminal" evidence="1">
    <location>
        <begin position="10"/>
        <end position="168"/>
    </location>
</feature>
<accession>A0A934MP74</accession>
<dbReference type="InterPro" id="IPR014819">
    <property type="entry name" value="PriCT_2"/>
</dbReference>
<dbReference type="Pfam" id="PF09250">
    <property type="entry name" value="Prim-Pol"/>
    <property type="match status" value="1"/>
</dbReference>
<dbReference type="SUPFAM" id="SSF56747">
    <property type="entry name" value="Prim-pol domain"/>
    <property type="match status" value="1"/>
</dbReference>
<evidence type="ECO:0000313" key="3">
    <source>
        <dbReference type="Proteomes" id="UP000609531"/>
    </source>
</evidence>
<dbReference type="Pfam" id="PF08707">
    <property type="entry name" value="PriCT_2"/>
    <property type="match status" value="1"/>
</dbReference>
<dbReference type="AlphaFoldDB" id="A0A934MP74"/>
<evidence type="ECO:0000313" key="2">
    <source>
        <dbReference type="EMBL" id="MBJ3778844.1"/>
    </source>
</evidence>
<name>A0A934MP74_9HYPH</name>
<proteinExistence type="predicted"/>
<dbReference type="SMART" id="SM00943">
    <property type="entry name" value="Prim-Pol"/>
    <property type="match status" value="1"/>
</dbReference>
<organism evidence="2 3">
    <name type="scientific">Acuticoccus mangrovi</name>
    <dbReference type="NCBI Taxonomy" id="2796142"/>
    <lineage>
        <taxon>Bacteria</taxon>
        <taxon>Pseudomonadati</taxon>
        <taxon>Pseudomonadota</taxon>
        <taxon>Alphaproteobacteria</taxon>
        <taxon>Hyphomicrobiales</taxon>
        <taxon>Amorphaceae</taxon>
        <taxon>Acuticoccus</taxon>
    </lineage>
</organism>
<dbReference type="CDD" id="cd04859">
    <property type="entry name" value="Prim_Pol"/>
    <property type="match status" value="1"/>
</dbReference>
<sequence>MAASFMAQFGGALVANGWPILPIQPGTKKPGRYRSGFWSDYPDWPRHATRATTENELAIWREWPDAGVGIVCGTVVAVDIDLEVPELASAIEELARERLGDTPLRRIGRAPKRLLVYRATEPFRGIRRAPLEILGEGQQFVAHAIHPDTGRPYDWPNGPPADRDLSDLPVVERAAVEAFLDEAIAMLPDEVKPARLSVGRSIGDGISTSREGTREAIAAALAYVPNADLAYDDWIRVGLALKGALGDDGTDLFVAWSAQSGKDEPDFTEKTWAGLKPERIGAGTIYRLGLDAGWKPEPALVLDGATPRRETHPAAAMLAKVQADPRKGLAPEPPIQLTMPDGLVGELTEYMVSTARRPQPLLSLGASLCAIGALMGRRFRTESNLRSNLYVVGIADSGSGKNHSREIINELFLEAGLVEYLGGNKIASGAGLLSALYRQPALLLQLDEFGMFLSAAADRRRSPRHITEILDNMTELYTAAGGVYFGAEYANRDGKNERRDINQPCLCVYGTTTPVHFWSALKEANVVDGSLARFLIMETEEDYPEEIVDRGIRSAPSGLLDQMRRVAMGGASTAGNLAGLGSGLSTGVEPVTVPMASAAKEVFRSLGADVTRQLREARGTTRTAVLARIAENAAKLALIVAVGRDPERPRIEAGDAHWAISLTQHCSRRTMLAVDRHVADNDNERHRKRVLEIIRTAGGGGLTKSELVRKTQFLPRRDRDDVLADLAETGCIAVRMVPSATKPAAVFVATEAGAG</sequence>
<dbReference type="GO" id="GO:0016817">
    <property type="term" value="F:hydrolase activity, acting on acid anhydrides"/>
    <property type="evidence" value="ECO:0007669"/>
    <property type="project" value="InterPro"/>
</dbReference>
<dbReference type="InterPro" id="IPR025048">
    <property type="entry name" value="DUF3987"/>
</dbReference>
<dbReference type="InterPro" id="IPR015330">
    <property type="entry name" value="DNA_primase/pol_bifunc_N"/>
</dbReference>
<gene>
    <name evidence="2" type="ORF">JCR33_24305</name>
</gene>
<evidence type="ECO:0000259" key="1">
    <source>
        <dbReference type="SMART" id="SM00943"/>
    </source>
</evidence>
<dbReference type="RefSeq" id="WP_198884744.1">
    <property type="nucleotide sequence ID" value="NZ_JAEKJA010000043.1"/>
</dbReference>
<keyword evidence="3" id="KW-1185">Reference proteome</keyword>
<dbReference type="Pfam" id="PF13148">
    <property type="entry name" value="DUF3987"/>
    <property type="match status" value="1"/>
</dbReference>